<dbReference type="RefSeq" id="WP_183411580.1">
    <property type="nucleotide sequence ID" value="NZ_JACHWY010000003.1"/>
</dbReference>
<dbReference type="InterPro" id="IPR016869">
    <property type="entry name" value="UCP028135_HipA-like"/>
</dbReference>
<dbReference type="PANTHER" id="PTHR37419:SF8">
    <property type="entry name" value="TOXIN YJJJ"/>
    <property type="match status" value="1"/>
</dbReference>
<dbReference type="GO" id="GO:0005829">
    <property type="term" value="C:cytosol"/>
    <property type="evidence" value="ECO:0007669"/>
    <property type="project" value="TreeGrafter"/>
</dbReference>
<dbReference type="Gene3D" id="1.10.1070.20">
    <property type="match status" value="1"/>
</dbReference>
<dbReference type="InterPro" id="IPR012893">
    <property type="entry name" value="HipA-like_C"/>
</dbReference>
<dbReference type="GO" id="GO:0004674">
    <property type="term" value="F:protein serine/threonine kinase activity"/>
    <property type="evidence" value="ECO:0007669"/>
    <property type="project" value="UniProtKB-EC"/>
</dbReference>
<evidence type="ECO:0000256" key="1">
    <source>
        <dbReference type="ARBA" id="ARBA00010164"/>
    </source>
</evidence>
<keyword evidence="2 5" id="KW-0808">Transferase</keyword>
<dbReference type="EC" id="2.7.11.1" evidence="5"/>
<comment type="similarity">
    <text evidence="1">Belongs to the HipA Ser/Thr kinase family.</text>
</comment>
<dbReference type="EMBL" id="JACHWY010000003">
    <property type="protein sequence ID" value="MBB3048821.1"/>
    <property type="molecule type" value="Genomic_DNA"/>
</dbReference>
<dbReference type="InterPro" id="IPR052028">
    <property type="entry name" value="HipA_Ser/Thr_kinase"/>
</dbReference>
<keyword evidence="3 5" id="KW-0418">Kinase</keyword>
<gene>
    <name evidence="5" type="ORF">FHR99_003095</name>
</gene>
<keyword evidence="6" id="KW-1185">Reference proteome</keyword>
<evidence type="ECO:0000313" key="5">
    <source>
        <dbReference type="EMBL" id="MBB3048821.1"/>
    </source>
</evidence>
<accession>A0A7W4W798</accession>
<proteinExistence type="inferred from homology"/>
<feature type="domain" description="HipA-like C-terminal" evidence="4">
    <location>
        <begin position="167"/>
        <end position="387"/>
    </location>
</feature>
<evidence type="ECO:0000256" key="3">
    <source>
        <dbReference type="ARBA" id="ARBA00022777"/>
    </source>
</evidence>
<dbReference type="Pfam" id="PF07804">
    <property type="entry name" value="HipA_C"/>
    <property type="match status" value="1"/>
</dbReference>
<name>A0A7W4W798_9GAMM</name>
<organism evidence="5 6">
    <name type="scientific">Litorivivens lipolytica</name>
    <dbReference type="NCBI Taxonomy" id="1524264"/>
    <lineage>
        <taxon>Bacteria</taxon>
        <taxon>Pseudomonadati</taxon>
        <taxon>Pseudomonadota</taxon>
        <taxon>Gammaproteobacteria</taxon>
        <taxon>Litorivivens</taxon>
    </lineage>
</organism>
<reference evidence="5 6" key="1">
    <citation type="submission" date="2020-08" db="EMBL/GenBank/DDBJ databases">
        <title>Genomic Encyclopedia of Type Strains, Phase III (KMG-III): the genomes of soil and plant-associated and newly described type strains.</title>
        <authorList>
            <person name="Whitman W."/>
        </authorList>
    </citation>
    <scope>NUCLEOTIDE SEQUENCE [LARGE SCALE GENOMIC DNA]</scope>
    <source>
        <strain evidence="5 6">CECT 8654</strain>
    </source>
</reference>
<evidence type="ECO:0000259" key="4">
    <source>
        <dbReference type="Pfam" id="PF07804"/>
    </source>
</evidence>
<protein>
    <submittedName>
        <fullName evidence="5">Serine/threonine-protein kinase HipA</fullName>
        <ecNumber evidence="5">2.7.11.1</ecNumber>
    </submittedName>
</protein>
<dbReference type="AlphaFoldDB" id="A0A7W4W798"/>
<sequence length="443" mass="50171">MRPLTLQIFVDGQWQDAATFSILEPSQGLQGLSRLGYDLDYALSWLDSWDEHACSLNLPVQLMVEHEAAAGFRFLDDIVPMGAARRFWLSHLGLEGAGRAEQELLLLEKGTIAPVGNLRIKESVPEPVPSSTLATLRFTVEDVVERNTDFLEYAQQMGAISGGATGAGGEAPKLLLRCSSEGEIWIDTFQDQHHLPDTFYLVKFPRGRRSADDCDILRAEFHFYAELEALGVNTIDTAGMRLEEGERYPSLWLPRFDVQWCGDHWRRFGLESVYSVLEKPASSSLNHFYALEHLCERLAALDESFDQQAFVCEWVRRDLLNIVFGNSDNHGRNTAFLKSAQGIRLAPIYDFAPMKADPDGVIRSTRWGAPYEEGGEFRWDLIAQQLDALCPADKLMNELRDMAKKLRGLKGRLQERGVPERILEFPSIGFGYLEQKLQRWELL</sequence>
<comment type="caution">
    <text evidence="5">The sequence shown here is derived from an EMBL/GenBank/DDBJ whole genome shotgun (WGS) entry which is preliminary data.</text>
</comment>
<dbReference type="PIRSF" id="PIRSF028135">
    <property type="entry name" value="UCP028135_HipA-like"/>
    <property type="match status" value="1"/>
</dbReference>
<evidence type="ECO:0000313" key="6">
    <source>
        <dbReference type="Proteomes" id="UP000537130"/>
    </source>
</evidence>
<dbReference type="PANTHER" id="PTHR37419">
    <property type="entry name" value="SERINE/THREONINE-PROTEIN KINASE TOXIN HIPA"/>
    <property type="match status" value="1"/>
</dbReference>
<evidence type="ECO:0000256" key="2">
    <source>
        <dbReference type="ARBA" id="ARBA00022679"/>
    </source>
</evidence>
<dbReference type="Proteomes" id="UP000537130">
    <property type="component" value="Unassembled WGS sequence"/>
</dbReference>